<keyword evidence="4" id="KW-1185">Reference proteome</keyword>
<name>A0ABN1X261_9ACTN</name>
<protein>
    <submittedName>
        <fullName evidence="3">Phosphotransferase</fullName>
    </submittedName>
</protein>
<feature type="domain" description="Aminoglycoside phosphotransferase" evidence="2">
    <location>
        <begin position="64"/>
        <end position="314"/>
    </location>
</feature>
<dbReference type="Gene3D" id="3.90.1200.10">
    <property type="match status" value="1"/>
</dbReference>
<evidence type="ECO:0000256" key="1">
    <source>
        <dbReference type="ARBA" id="ARBA00038240"/>
    </source>
</evidence>
<dbReference type="EMBL" id="BAAALF010000256">
    <property type="protein sequence ID" value="GAA1275137.1"/>
    <property type="molecule type" value="Genomic_DNA"/>
</dbReference>
<dbReference type="PANTHER" id="PTHR21064:SF6">
    <property type="entry name" value="AMINOGLYCOSIDE PHOSPHOTRANSFERASE DOMAIN-CONTAINING PROTEIN"/>
    <property type="match status" value="1"/>
</dbReference>
<sequence length="377" mass="41511">MTDSQTVLSPGLLDLLPAPEPYAVVIPDGPDADAPPVGTLSPPVSRSVIARVLRRYRAGRVLEAQPVAEGLLNRGYRVTTSTGGYFLKCYVEQATATRAAITAQHRATGALHARGLPTPPPLADRAGRTVVDCAGRRFALYPWVTGNHLTGAELGLSQCAELGALLARLHGALTQVCAPVVQPLALPTADPHRTTVLIGELTGLVRRRRPYDAFDRLAERRLAERAELLAAHRHRRPAPVAVGPSGWVHGDFHGLNLLYREGRVAAVLDWDRLRVRPRGEEVVRAATLIFNDRVGGELDLARVRRYARAYRQAAGAPAAELAAAVHRVWWERLNDFWMLQWRYQRADPRADPLFPAAAAQTAWWCQEYEQVLDAFTN</sequence>
<reference evidence="3 4" key="1">
    <citation type="journal article" date="2019" name="Int. J. Syst. Evol. Microbiol.">
        <title>The Global Catalogue of Microorganisms (GCM) 10K type strain sequencing project: providing services to taxonomists for standard genome sequencing and annotation.</title>
        <authorList>
            <consortium name="The Broad Institute Genomics Platform"/>
            <consortium name="The Broad Institute Genome Sequencing Center for Infectious Disease"/>
            <person name="Wu L."/>
            <person name="Ma J."/>
        </authorList>
    </citation>
    <scope>NUCLEOTIDE SEQUENCE [LARGE SCALE GENOMIC DNA]</scope>
    <source>
        <strain evidence="3 4">JCM 13004</strain>
    </source>
</reference>
<dbReference type="Proteomes" id="UP001500037">
    <property type="component" value="Unassembled WGS sequence"/>
</dbReference>
<evidence type="ECO:0000259" key="2">
    <source>
        <dbReference type="Pfam" id="PF01636"/>
    </source>
</evidence>
<evidence type="ECO:0000313" key="3">
    <source>
        <dbReference type="EMBL" id="GAA1275137.1"/>
    </source>
</evidence>
<dbReference type="InterPro" id="IPR002575">
    <property type="entry name" value="Aminoglycoside_PTrfase"/>
</dbReference>
<dbReference type="Gene3D" id="3.30.200.20">
    <property type="entry name" value="Phosphorylase Kinase, domain 1"/>
    <property type="match status" value="1"/>
</dbReference>
<organism evidence="3 4">
    <name type="scientific">Kitasatospora nipponensis</name>
    <dbReference type="NCBI Taxonomy" id="258049"/>
    <lineage>
        <taxon>Bacteria</taxon>
        <taxon>Bacillati</taxon>
        <taxon>Actinomycetota</taxon>
        <taxon>Actinomycetes</taxon>
        <taxon>Kitasatosporales</taxon>
        <taxon>Streptomycetaceae</taxon>
        <taxon>Kitasatospora</taxon>
    </lineage>
</organism>
<dbReference type="SUPFAM" id="SSF56112">
    <property type="entry name" value="Protein kinase-like (PK-like)"/>
    <property type="match status" value="1"/>
</dbReference>
<comment type="similarity">
    <text evidence="1">Belongs to the pseudomonas-type ThrB family.</text>
</comment>
<accession>A0ABN1X261</accession>
<gene>
    <name evidence="3" type="ORF">GCM10009665_73020</name>
</gene>
<dbReference type="InterPro" id="IPR011009">
    <property type="entry name" value="Kinase-like_dom_sf"/>
</dbReference>
<dbReference type="Pfam" id="PF01636">
    <property type="entry name" value="APH"/>
    <property type="match status" value="1"/>
</dbReference>
<dbReference type="InterPro" id="IPR050249">
    <property type="entry name" value="Pseudomonas-type_ThrB"/>
</dbReference>
<evidence type="ECO:0000313" key="4">
    <source>
        <dbReference type="Proteomes" id="UP001500037"/>
    </source>
</evidence>
<comment type="caution">
    <text evidence="3">The sequence shown here is derived from an EMBL/GenBank/DDBJ whole genome shotgun (WGS) entry which is preliminary data.</text>
</comment>
<proteinExistence type="inferred from homology"/>
<dbReference type="PANTHER" id="PTHR21064">
    <property type="entry name" value="AMINOGLYCOSIDE PHOSPHOTRANSFERASE DOMAIN-CONTAINING PROTEIN-RELATED"/>
    <property type="match status" value="1"/>
</dbReference>